<evidence type="ECO:0000256" key="3">
    <source>
        <dbReference type="ARBA" id="ARBA00012438"/>
    </source>
</evidence>
<dbReference type="Proteomes" id="UP000319941">
    <property type="component" value="Unassembled WGS sequence"/>
</dbReference>
<dbReference type="PANTHER" id="PTHR45436:SF5">
    <property type="entry name" value="SENSOR HISTIDINE KINASE TRCS"/>
    <property type="match status" value="1"/>
</dbReference>
<dbReference type="Pfam" id="PF02518">
    <property type="entry name" value="HATPase_c"/>
    <property type="match status" value="1"/>
</dbReference>
<dbReference type="GO" id="GO:0000155">
    <property type="term" value="F:phosphorelay sensor kinase activity"/>
    <property type="evidence" value="ECO:0007669"/>
    <property type="project" value="InterPro"/>
</dbReference>
<dbReference type="SUPFAM" id="SSF55874">
    <property type="entry name" value="ATPase domain of HSP90 chaperone/DNA topoisomerase II/histidine kinase"/>
    <property type="match status" value="1"/>
</dbReference>
<comment type="caution">
    <text evidence="14">The sequence shown here is derived from an EMBL/GenBank/DDBJ whole genome shotgun (WGS) entry which is preliminary data.</text>
</comment>
<evidence type="ECO:0000256" key="5">
    <source>
        <dbReference type="ARBA" id="ARBA00022679"/>
    </source>
</evidence>
<dbReference type="RefSeq" id="WP_088743741.1">
    <property type="nucleotide sequence ID" value="NZ_CAWOWR010000044.1"/>
</dbReference>
<dbReference type="PANTHER" id="PTHR45436">
    <property type="entry name" value="SENSOR HISTIDINE KINASE YKOH"/>
    <property type="match status" value="1"/>
</dbReference>
<comment type="subcellular location">
    <subcellularLocation>
        <location evidence="2">Membrane</location>
    </subcellularLocation>
</comment>
<evidence type="ECO:0000313" key="15">
    <source>
        <dbReference type="Proteomes" id="UP000319941"/>
    </source>
</evidence>
<reference evidence="14 15" key="1">
    <citation type="submission" date="2019-07" db="EMBL/GenBank/DDBJ databases">
        <title>Diversity of Bacteria from Kongsfjorden, Arctic.</title>
        <authorList>
            <person name="Yu Y."/>
        </authorList>
    </citation>
    <scope>NUCLEOTIDE SEQUENCE [LARGE SCALE GENOMIC DNA]</scope>
    <source>
        <strain evidence="14 15">SM1923</strain>
    </source>
</reference>
<feature type="transmembrane region" description="Helical" evidence="11">
    <location>
        <begin position="20"/>
        <end position="40"/>
    </location>
</feature>
<accession>A0A558HEK4</accession>
<feature type="domain" description="HAMP" evidence="13">
    <location>
        <begin position="179"/>
        <end position="230"/>
    </location>
</feature>
<proteinExistence type="predicted"/>
<dbReference type="EC" id="2.7.13.3" evidence="3"/>
<evidence type="ECO:0000313" key="14">
    <source>
        <dbReference type="EMBL" id="TVU67507.1"/>
    </source>
</evidence>
<evidence type="ECO:0000256" key="7">
    <source>
        <dbReference type="ARBA" id="ARBA00022777"/>
    </source>
</evidence>
<dbReference type="InterPro" id="IPR004358">
    <property type="entry name" value="Sig_transdc_His_kin-like_C"/>
</dbReference>
<dbReference type="STRING" id="553385.GCA_000591415_01901"/>
<feature type="domain" description="Histidine kinase" evidence="12">
    <location>
        <begin position="238"/>
        <end position="447"/>
    </location>
</feature>
<protein>
    <recommendedName>
        <fullName evidence="3">histidine kinase</fullName>
        <ecNumber evidence="3">2.7.13.3</ecNumber>
    </recommendedName>
</protein>
<keyword evidence="14" id="KW-0547">Nucleotide-binding</keyword>
<keyword evidence="7" id="KW-0418">Kinase</keyword>
<keyword evidence="15" id="KW-1185">Reference proteome</keyword>
<dbReference type="GO" id="GO:0005524">
    <property type="term" value="F:ATP binding"/>
    <property type="evidence" value="ECO:0007669"/>
    <property type="project" value="UniProtKB-KW"/>
</dbReference>
<dbReference type="GO" id="GO:0005886">
    <property type="term" value="C:plasma membrane"/>
    <property type="evidence" value="ECO:0007669"/>
    <property type="project" value="TreeGrafter"/>
</dbReference>
<sequence>MLHIDRRSLRFRLLTRLGGVALAVVLLAWYLHGFFLHQLAQDFLGERLKDEATHVVTLLKQGDRPAVELLTAAREEYQVFHHFYVLRIAGQTSTSHPAMLTTLMPLLAGSDALFTLQDQQHPLLVYRHTFQVQGQSAQLLIAENFSPVQQGLDRVHWWIGGTAILLWGVLVSLNLLAVRRGLRPLMTLGHQLKELQAGRRKRIALEAPSELDSLVTQLNHLLDEFDRRLTRSRESVANLSHALKTPLAALAQVLRGRRPIDDVRRTKMLARVESLHAQLAAELQRARIAGPRAGQATRPVEEAERLIEMFCGLYPERRFSLEVASSEVGQSSSGASSWVSIETQDFTEMLGIVLDNAGKWSRQQVRCRLAINATTLKLTVDDDGPGVPHEEHDRLGERGRRLDERYPGYGLGLSILAQLVTHYAGQLYYSSAPEGGLRVEMTLPVNQPTPIQA</sequence>
<comment type="catalytic activity">
    <reaction evidence="1">
        <text>ATP + protein L-histidine = ADP + protein N-phospho-L-histidine.</text>
        <dbReference type="EC" id="2.7.13.3"/>
    </reaction>
</comment>
<evidence type="ECO:0000256" key="6">
    <source>
        <dbReference type="ARBA" id="ARBA00022692"/>
    </source>
</evidence>
<evidence type="ECO:0000256" key="11">
    <source>
        <dbReference type="SAM" id="Phobius"/>
    </source>
</evidence>
<dbReference type="InterPro" id="IPR003594">
    <property type="entry name" value="HATPase_dom"/>
</dbReference>
<feature type="transmembrane region" description="Helical" evidence="11">
    <location>
        <begin position="155"/>
        <end position="178"/>
    </location>
</feature>
<dbReference type="Gene3D" id="1.10.287.130">
    <property type="match status" value="1"/>
</dbReference>
<dbReference type="InterPro" id="IPR036097">
    <property type="entry name" value="HisK_dim/P_sf"/>
</dbReference>
<dbReference type="OrthoDB" id="9809567at2"/>
<evidence type="ECO:0000256" key="10">
    <source>
        <dbReference type="ARBA" id="ARBA00023136"/>
    </source>
</evidence>
<dbReference type="InterPro" id="IPR050428">
    <property type="entry name" value="TCS_sensor_his_kinase"/>
</dbReference>
<dbReference type="PRINTS" id="PR00344">
    <property type="entry name" value="BCTRLSENSOR"/>
</dbReference>
<keyword evidence="8 11" id="KW-1133">Transmembrane helix</keyword>
<keyword evidence="9" id="KW-0902">Two-component regulatory system</keyword>
<dbReference type="EMBL" id="VNFH01000014">
    <property type="protein sequence ID" value="TVU67507.1"/>
    <property type="molecule type" value="Genomic_DNA"/>
</dbReference>
<dbReference type="Gene3D" id="3.30.565.10">
    <property type="entry name" value="Histidine kinase-like ATPase, C-terminal domain"/>
    <property type="match status" value="1"/>
</dbReference>
<evidence type="ECO:0000259" key="13">
    <source>
        <dbReference type="PROSITE" id="PS50885"/>
    </source>
</evidence>
<evidence type="ECO:0000256" key="9">
    <source>
        <dbReference type="ARBA" id="ARBA00023012"/>
    </source>
</evidence>
<dbReference type="InterPro" id="IPR036890">
    <property type="entry name" value="HATPase_C_sf"/>
</dbReference>
<keyword evidence="4" id="KW-0597">Phosphoprotein</keyword>
<evidence type="ECO:0000256" key="1">
    <source>
        <dbReference type="ARBA" id="ARBA00000085"/>
    </source>
</evidence>
<dbReference type="PROSITE" id="PS50885">
    <property type="entry name" value="HAMP"/>
    <property type="match status" value="1"/>
</dbReference>
<dbReference type="SMART" id="SM00387">
    <property type="entry name" value="HATPase_c"/>
    <property type="match status" value="1"/>
</dbReference>
<evidence type="ECO:0000259" key="12">
    <source>
        <dbReference type="PROSITE" id="PS50109"/>
    </source>
</evidence>
<keyword evidence="6 11" id="KW-0812">Transmembrane</keyword>
<dbReference type="SUPFAM" id="SSF47384">
    <property type="entry name" value="Homodimeric domain of signal transducing histidine kinase"/>
    <property type="match status" value="1"/>
</dbReference>
<dbReference type="AlphaFoldDB" id="A0A558HEK4"/>
<organism evidence="14 15">
    <name type="scientific">Cobetia crustatorum</name>
    <dbReference type="NCBI Taxonomy" id="553385"/>
    <lineage>
        <taxon>Bacteria</taxon>
        <taxon>Pseudomonadati</taxon>
        <taxon>Pseudomonadota</taxon>
        <taxon>Gammaproteobacteria</taxon>
        <taxon>Oceanospirillales</taxon>
        <taxon>Halomonadaceae</taxon>
        <taxon>Cobetia</taxon>
    </lineage>
</organism>
<dbReference type="InterPro" id="IPR005467">
    <property type="entry name" value="His_kinase_dom"/>
</dbReference>
<dbReference type="InterPro" id="IPR003660">
    <property type="entry name" value="HAMP_dom"/>
</dbReference>
<keyword evidence="5" id="KW-0808">Transferase</keyword>
<evidence type="ECO:0000256" key="4">
    <source>
        <dbReference type="ARBA" id="ARBA00022553"/>
    </source>
</evidence>
<evidence type="ECO:0000256" key="2">
    <source>
        <dbReference type="ARBA" id="ARBA00004370"/>
    </source>
</evidence>
<name>A0A558HEK4_9GAMM</name>
<evidence type="ECO:0000256" key="8">
    <source>
        <dbReference type="ARBA" id="ARBA00022989"/>
    </source>
</evidence>
<keyword evidence="10 11" id="KW-0472">Membrane</keyword>
<dbReference type="PROSITE" id="PS50109">
    <property type="entry name" value="HIS_KIN"/>
    <property type="match status" value="1"/>
</dbReference>
<gene>
    <name evidence="14" type="ORF">FQP86_16700</name>
</gene>
<keyword evidence="14" id="KW-0067">ATP-binding</keyword>